<evidence type="ECO:0000259" key="1">
    <source>
        <dbReference type="Pfam" id="PF13276"/>
    </source>
</evidence>
<accession>A0ABW6T6R9</accession>
<dbReference type="EMBL" id="JBIASD010000074">
    <property type="protein sequence ID" value="MFF3672203.1"/>
    <property type="molecule type" value="Genomic_DNA"/>
</dbReference>
<dbReference type="Proteomes" id="UP001602013">
    <property type="component" value="Unassembled WGS sequence"/>
</dbReference>
<protein>
    <submittedName>
        <fullName evidence="2">IS3 family transposase</fullName>
    </submittedName>
</protein>
<reference evidence="2 3" key="1">
    <citation type="submission" date="2024-10" db="EMBL/GenBank/DDBJ databases">
        <title>The Natural Products Discovery Center: Release of the First 8490 Sequenced Strains for Exploring Actinobacteria Biosynthetic Diversity.</title>
        <authorList>
            <person name="Kalkreuter E."/>
            <person name="Kautsar S.A."/>
            <person name="Yang D."/>
            <person name="Bader C.D."/>
            <person name="Teijaro C.N."/>
            <person name="Fluegel L."/>
            <person name="Davis C.M."/>
            <person name="Simpson J.R."/>
            <person name="Lauterbach L."/>
            <person name="Steele A.D."/>
            <person name="Gui C."/>
            <person name="Meng S."/>
            <person name="Li G."/>
            <person name="Viehrig K."/>
            <person name="Ye F."/>
            <person name="Su P."/>
            <person name="Kiefer A.F."/>
            <person name="Nichols A."/>
            <person name="Cepeda A.J."/>
            <person name="Yan W."/>
            <person name="Fan B."/>
            <person name="Jiang Y."/>
            <person name="Adhikari A."/>
            <person name="Zheng C.-J."/>
            <person name="Schuster L."/>
            <person name="Cowan T.M."/>
            <person name="Smanski M.J."/>
            <person name="Chevrette M.G."/>
            <person name="De Carvalho L.P.S."/>
            <person name="Shen B."/>
        </authorList>
    </citation>
    <scope>NUCLEOTIDE SEQUENCE [LARGE SCALE GENOMIC DNA]</scope>
    <source>
        <strain evidence="2 3">NPDC002173</strain>
    </source>
</reference>
<sequence length="71" mass="7857">MRSSARELDGVRVCRKRVARLMRRAGLAGVSRRRGCRTTIADGRAAAASDLVKRQFIAAEPNRVWTATACR</sequence>
<gene>
    <name evidence="2" type="ORF">ACFYXI_42595</name>
</gene>
<name>A0ABW6T6R9_9ACTN</name>
<dbReference type="InterPro" id="IPR025948">
    <property type="entry name" value="HTH-like_dom"/>
</dbReference>
<evidence type="ECO:0000313" key="3">
    <source>
        <dbReference type="Proteomes" id="UP001602013"/>
    </source>
</evidence>
<dbReference type="RefSeq" id="WP_387418366.1">
    <property type="nucleotide sequence ID" value="NZ_JBIASD010000074.1"/>
</dbReference>
<feature type="domain" description="HTH-like" evidence="1">
    <location>
        <begin position="7"/>
        <end position="34"/>
    </location>
</feature>
<evidence type="ECO:0000313" key="2">
    <source>
        <dbReference type="EMBL" id="MFF3672203.1"/>
    </source>
</evidence>
<dbReference type="Pfam" id="PF13276">
    <property type="entry name" value="HTH_21"/>
    <property type="match status" value="1"/>
</dbReference>
<comment type="caution">
    <text evidence="2">The sequence shown here is derived from an EMBL/GenBank/DDBJ whole genome shotgun (WGS) entry which is preliminary data.</text>
</comment>
<proteinExistence type="predicted"/>
<keyword evidence="3" id="KW-1185">Reference proteome</keyword>
<organism evidence="2 3">
    <name type="scientific">Microtetraspora malaysiensis</name>
    <dbReference type="NCBI Taxonomy" id="161358"/>
    <lineage>
        <taxon>Bacteria</taxon>
        <taxon>Bacillati</taxon>
        <taxon>Actinomycetota</taxon>
        <taxon>Actinomycetes</taxon>
        <taxon>Streptosporangiales</taxon>
        <taxon>Streptosporangiaceae</taxon>
        <taxon>Microtetraspora</taxon>
    </lineage>
</organism>